<sequence>MTTRMKGLPVAVLHHFNRDHATMRVRLTGLFNVVDISGPELTRTETITILNDLCFYAPSRLIDPRLTWAEIDDTRARVTFALGPNSVSAELVFNAAGELVDFVSDDRGMLEKDGNMRILRWSTPLGHYREFDGWRVASEGDAIWHLPEGPYTYGHLRLTDYEAR</sequence>
<evidence type="ECO:0000313" key="1">
    <source>
        <dbReference type="EMBL" id="SLN77356.1"/>
    </source>
</evidence>
<name>A0A1Y5U502_9RHOB</name>
<dbReference type="AlphaFoldDB" id="A0A1Y5U502"/>
<dbReference type="EMBL" id="FWFZ01000052">
    <property type="protein sequence ID" value="SLN77356.1"/>
    <property type="molecule type" value="Genomic_DNA"/>
</dbReference>
<dbReference type="OrthoDB" id="3671061at2"/>
<gene>
    <name evidence="1" type="ORF">ROA7023_04373</name>
</gene>
<evidence type="ECO:0000313" key="2">
    <source>
        <dbReference type="Proteomes" id="UP000193900"/>
    </source>
</evidence>
<dbReference type="Proteomes" id="UP000193900">
    <property type="component" value="Unassembled WGS sequence"/>
</dbReference>
<reference evidence="1 2" key="1">
    <citation type="submission" date="2017-03" db="EMBL/GenBank/DDBJ databases">
        <authorList>
            <person name="Afonso C.L."/>
            <person name="Miller P.J."/>
            <person name="Scott M.A."/>
            <person name="Spackman E."/>
            <person name="Goraichik I."/>
            <person name="Dimitrov K.M."/>
            <person name="Suarez D.L."/>
            <person name="Swayne D.E."/>
        </authorList>
    </citation>
    <scope>NUCLEOTIDE SEQUENCE [LARGE SCALE GENOMIC DNA]</scope>
    <source>
        <strain evidence="1 2">CECT 7023</strain>
    </source>
</reference>
<organism evidence="1 2">
    <name type="scientific">Roseisalinus antarcticus</name>
    <dbReference type="NCBI Taxonomy" id="254357"/>
    <lineage>
        <taxon>Bacteria</taxon>
        <taxon>Pseudomonadati</taxon>
        <taxon>Pseudomonadota</taxon>
        <taxon>Alphaproteobacteria</taxon>
        <taxon>Rhodobacterales</taxon>
        <taxon>Roseobacteraceae</taxon>
        <taxon>Roseisalinus</taxon>
    </lineage>
</organism>
<dbReference type="Pfam" id="PF20181">
    <property type="entry name" value="DUF6544"/>
    <property type="match status" value="1"/>
</dbReference>
<accession>A0A1Y5U502</accession>
<protein>
    <submittedName>
        <fullName evidence="1">Uncharacterized protein</fullName>
    </submittedName>
</protein>
<keyword evidence="2" id="KW-1185">Reference proteome</keyword>
<dbReference type="InterPro" id="IPR046674">
    <property type="entry name" value="DUF6544"/>
</dbReference>
<proteinExistence type="predicted"/>